<sequence length="121" mass="13965">MVYSDIKELLTDAKNFATGANDLQLKGILLEIQDEVFNLQEENKLLREKNNELKNATIIDAELEYHEGVYLRGNDIYCSVCWDTDKKLIRVRKVGDTGKGSTMYRCDLCNQWKPSNIPFTE</sequence>
<proteinExistence type="predicted"/>
<reference evidence="2" key="1">
    <citation type="submission" date="2023-08" db="EMBL/GenBank/DDBJ databases">
        <title>Genomic characterization of piscicolin 126 produced by Carnobacterium maltaromaticum CM22 strain isolated from salmon (Salmo salar).</title>
        <authorList>
            <person name="Gonzalez-Gragera E."/>
            <person name="Garcia-Lopez J.D."/>
            <person name="Teso-Perez C."/>
            <person name="Gimenez-Hernandez I."/>
            <person name="Peralta-Sanchez J.M."/>
            <person name="Valdivia E."/>
            <person name="Montalban-Lopez M."/>
            <person name="Martin-Platero A.M."/>
            <person name="Banos A."/>
            <person name="Martinez-Bueno M."/>
        </authorList>
    </citation>
    <scope>NUCLEOTIDE SEQUENCE</scope>
    <source>
        <strain evidence="2">CM22</strain>
    </source>
</reference>
<accession>A0AAW9JTY0</accession>
<comment type="caution">
    <text evidence="2">The sequence shown here is derived from an EMBL/GenBank/DDBJ whole genome shotgun (WGS) entry which is preliminary data.</text>
</comment>
<organism evidence="2 3">
    <name type="scientific">Carnobacterium maltaromaticum</name>
    <name type="common">Carnobacterium piscicola</name>
    <dbReference type="NCBI Taxonomy" id="2751"/>
    <lineage>
        <taxon>Bacteria</taxon>
        <taxon>Bacillati</taxon>
        <taxon>Bacillota</taxon>
        <taxon>Bacilli</taxon>
        <taxon>Lactobacillales</taxon>
        <taxon>Carnobacteriaceae</taxon>
        <taxon>Carnobacterium</taxon>
    </lineage>
</organism>
<evidence type="ECO:0000256" key="1">
    <source>
        <dbReference type="SAM" id="Coils"/>
    </source>
</evidence>
<dbReference type="AlphaFoldDB" id="A0AAW9JTY0"/>
<dbReference type="RefSeq" id="WP_322808650.1">
    <property type="nucleotide sequence ID" value="NZ_JAVBVO010000003.1"/>
</dbReference>
<keyword evidence="1" id="KW-0175">Coiled coil</keyword>
<dbReference type="Proteomes" id="UP001290462">
    <property type="component" value="Unassembled WGS sequence"/>
</dbReference>
<feature type="coiled-coil region" evidence="1">
    <location>
        <begin position="29"/>
        <end position="59"/>
    </location>
</feature>
<evidence type="ECO:0000313" key="2">
    <source>
        <dbReference type="EMBL" id="MDZ5758074.1"/>
    </source>
</evidence>
<evidence type="ECO:0000313" key="3">
    <source>
        <dbReference type="Proteomes" id="UP001290462"/>
    </source>
</evidence>
<protein>
    <submittedName>
        <fullName evidence="2">Uncharacterized protein</fullName>
    </submittedName>
</protein>
<gene>
    <name evidence="2" type="ORF">RAK27_05325</name>
</gene>
<name>A0AAW9JTY0_CARML</name>
<dbReference type="EMBL" id="JAVBVO010000003">
    <property type="protein sequence ID" value="MDZ5758074.1"/>
    <property type="molecule type" value="Genomic_DNA"/>
</dbReference>